<evidence type="ECO:0000256" key="5">
    <source>
        <dbReference type="ARBA" id="ARBA00023136"/>
    </source>
</evidence>
<proteinExistence type="predicted"/>
<dbReference type="Proteomes" id="UP000773614">
    <property type="component" value="Unassembled WGS sequence"/>
</dbReference>
<accession>A0A964T6G0</accession>
<reference evidence="8" key="1">
    <citation type="submission" date="2019-03" db="EMBL/GenBank/DDBJ databases">
        <title>Afifella sp. nov., isolated from activated sludge.</title>
        <authorList>
            <person name="Li Q."/>
            <person name="Liu Y."/>
        </authorList>
    </citation>
    <scope>NUCLEOTIDE SEQUENCE</scope>
    <source>
        <strain evidence="8">L72</strain>
    </source>
</reference>
<dbReference type="Pfam" id="PF07690">
    <property type="entry name" value="MFS_1"/>
    <property type="match status" value="1"/>
</dbReference>
<feature type="transmembrane region" description="Helical" evidence="6">
    <location>
        <begin position="348"/>
        <end position="365"/>
    </location>
</feature>
<name>A0A964T6G0_9HYPH</name>
<comment type="subcellular location">
    <subcellularLocation>
        <location evidence="1">Membrane</location>
        <topology evidence="1">Multi-pass membrane protein</topology>
    </subcellularLocation>
</comment>
<dbReference type="SUPFAM" id="SSF103473">
    <property type="entry name" value="MFS general substrate transporter"/>
    <property type="match status" value="1"/>
</dbReference>
<keyword evidence="9" id="KW-1185">Reference proteome</keyword>
<dbReference type="PROSITE" id="PS50850">
    <property type="entry name" value="MFS"/>
    <property type="match status" value="1"/>
</dbReference>
<evidence type="ECO:0000256" key="4">
    <source>
        <dbReference type="ARBA" id="ARBA00022989"/>
    </source>
</evidence>
<gene>
    <name evidence="8" type="ORF">E4O86_13785</name>
</gene>
<feature type="transmembrane region" description="Helical" evidence="6">
    <location>
        <begin position="63"/>
        <end position="81"/>
    </location>
</feature>
<evidence type="ECO:0000313" key="8">
    <source>
        <dbReference type="EMBL" id="MYZ48782.1"/>
    </source>
</evidence>
<sequence>MPAADPPKPAAAPPPFVPMPWPRAAACMTASLLLALTQGLGMNLVTANLTQVQGAFGATSVEATWLVAAYMAPNVSLALALIKLRTQYGLRNFAELSILGFVFASVLNLFVGDLHSAVAVRFMSGIAAAPMSSLGFLYMLEPFPPQRKLNVGLSLALTNISLGAPLARIISPALLDLGGWHALAMLELGLALVAFAFVFLLPLAPIPHAKVIGPLDVVSYLLVAIGFGAAAIVLVLGKLYWWLEAPFLGVLLVLAVASVTVAAIIELGRKNPLLDIRWLVSPPVVHFMAALLLFRIVLSEQTSGASGLFQALGLTNDQTRGLYVVILAATIAGGLACAAVMKVGREPKIHLVALALIAVGAFMDSRATSLTRPENMYLSQAIIAFAGALFLPPALSSGLMSALKKGPNYILSFVIVFLTTQSLGGLLGAAVFGTFVTIREKFHSSLLVEHVALTDPLVAARVGQLSGAYARVLTDPVLRSAEGTALLAQQATREANVLAYNDAFLVIAALALFAFAALLVHMGADALRARLRGPLATASA</sequence>
<evidence type="ECO:0000256" key="6">
    <source>
        <dbReference type="SAM" id="Phobius"/>
    </source>
</evidence>
<dbReference type="Gene3D" id="1.20.1250.20">
    <property type="entry name" value="MFS general substrate transporter like domains"/>
    <property type="match status" value="1"/>
</dbReference>
<feature type="transmembrane region" description="Helical" evidence="6">
    <location>
        <begin position="377"/>
        <end position="397"/>
    </location>
</feature>
<feature type="transmembrane region" description="Helical" evidence="6">
    <location>
        <begin position="503"/>
        <end position="524"/>
    </location>
</feature>
<dbReference type="InterPro" id="IPR020846">
    <property type="entry name" value="MFS_dom"/>
</dbReference>
<feature type="domain" description="Major facilitator superfamily (MFS) profile" evidence="7">
    <location>
        <begin position="27"/>
        <end position="526"/>
    </location>
</feature>
<evidence type="ECO:0000256" key="3">
    <source>
        <dbReference type="ARBA" id="ARBA00022692"/>
    </source>
</evidence>
<evidence type="ECO:0000259" key="7">
    <source>
        <dbReference type="PROSITE" id="PS50850"/>
    </source>
</evidence>
<feature type="transmembrane region" description="Helical" evidence="6">
    <location>
        <begin position="322"/>
        <end position="341"/>
    </location>
</feature>
<keyword evidence="3 6" id="KW-0812">Transmembrane</keyword>
<feature type="transmembrane region" description="Helical" evidence="6">
    <location>
        <begin position="247"/>
        <end position="267"/>
    </location>
</feature>
<comment type="caution">
    <text evidence="8">The sequence shown here is derived from an EMBL/GenBank/DDBJ whole genome shotgun (WGS) entry which is preliminary data.</text>
</comment>
<evidence type="ECO:0000256" key="2">
    <source>
        <dbReference type="ARBA" id="ARBA00022448"/>
    </source>
</evidence>
<protein>
    <submittedName>
        <fullName evidence="8">MFS transporter</fullName>
    </submittedName>
</protein>
<dbReference type="PANTHER" id="PTHR42718">
    <property type="entry name" value="MAJOR FACILITATOR SUPERFAMILY MULTIDRUG TRANSPORTER MFSC"/>
    <property type="match status" value="1"/>
</dbReference>
<dbReference type="GO" id="GO:0016020">
    <property type="term" value="C:membrane"/>
    <property type="evidence" value="ECO:0007669"/>
    <property type="project" value="UniProtKB-SubCell"/>
</dbReference>
<feature type="transmembrane region" description="Helical" evidence="6">
    <location>
        <begin position="279"/>
        <end position="298"/>
    </location>
</feature>
<dbReference type="GO" id="GO:0022857">
    <property type="term" value="F:transmembrane transporter activity"/>
    <property type="evidence" value="ECO:0007669"/>
    <property type="project" value="InterPro"/>
</dbReference>
<dbReference type="InterPro" id="IPR036259">
    <property type="entry name" value="MFS_trans_sf"/>
</dbReference>
<evidence type="ECO:0000256" key="1">
    <source>
        <dbReference type="ARBA" id="ARBA00004141"/>
    </source>
</evidence>
<evidence type="ECO:0000313" key="9">
    <source>
        <dbReference type="Proteomes" id="UP000773614"/>
    </source>
</evidence>
<feature type="transmembrane region" description="Helical" evidence="6">
    <location>
        <begin position="93"/>
        <end position="112"/>
    </location>
</feature>
<keyword evidence="4 6" id="KW-1133">Transmembrane helix</keyword>
<dbReference type="InterPro" id="IPR011701">
    <property type="entry name" value="MFS"/>
</dbReference>
<feature type="transmembrane region" description="Helical" evidence="6">
    <location>
        <begin position="217"/>
        <end position="241"/>
    </location>
</feature>
<dbReference type="PANTHER" id="PTHR42718:SF9">
    <property type="entry name" value="MAJOR FACILITATOR SUPERFAMILY MULTIDRUG TRANSPORTER MFSC"/>
    <property type="match status" value="1"/>
</dbReference>
<dbReference type="AlphaFoldDB" id="A0A964T6G0"/>
<dbReference type="EMBL" id="SPKJ01000048">
    <property type="protein sequence ID" value="MYZ48782.1"/>
    <property type="molecule type" value="Genomic_DNA"/>
</dbReference>
<organism evidence="8 9">
    <name type="scientific">Propylenella binzhouense</name>
    <dbReference type="NCBI Taxonomy" id="2555902"/>
    <lineage>
        <taxon>Bacteria</taxon>
        <taxon>Pseudomonadati</taxon>
        <taxon>Pseudomonadota</taxon>
        <taxon>Alphaproteobacteria</taxon>
        <taxon>Hyphomicrobiales</taxon>
        <taxon>Propylenellaceae</taxon>
        <taxon>Propylenella</taxon>
    </lineage>
</organism>
<feature type="transmembrane region" description="Helical" evidence="6">
    <location>
        <begin position="118"/>
        <end position="139"/>
    </location>
</feature>
<keyword evidence="2" id="KW-0813">Transport</keyword>
<feature type="transmembrane region" description="Helical" evidence="6">
    <location>
        <begin position="409"/>
        <end position="438"/>
    </location>
</feature>
<feature type="transmembrane region" description="Helical" evidence="6">
    <location>
        <begin position="182"/>
        <end position="205"/>
    </location>
</feature>
<keyword evidence="5 6" id="KW-0472">Membrane</keyword>